<dbReference type="AlphaFoldDB" id="A0A066VMS1"/>
<dbReference type="InterPro" id="IPR033181">
    <property type="entry name" value="Mic26_fungi"/>
</dbReference>
<comment type="subunit">
    <text evidence="1">Component of the mitochondrial contact site and cristae organizing system (MICOS) complex.</text>
</comment>
<gene>
    <name evidence="2" type="ORF">K437DRAFT_258882</name>
</gene>
<dbReference type="GeneID" id="25265105"/>
<dbReference type="GO" id="GO:0042407">
    <property type="term" value="P:cristae formation"/>
    <property type="evidence" value="ECO:0007669"/>
    <property type="project" value="InterPro"/>
</dbReference>
<keyword evidence="1" id="KW-0496">Mitochondrion</keyword>
<name>A0A066VMS1_TILAU</name>
<dbReference type="InParanoid" id="A0A066VMS1"/>
<comment type="subcellular location">
    <subcellularLocation>
        <location evidence="1">Mitochondrion inner membrane</location>
    </subcellularLocation>
</comment>
<dbReference type="GO" id="GO:0044284">
    <property type="term" value="C:mitochondrial crista junction"/>
    <property type="evidence" value="ECO:0007669"/>
    <property type="project" value="TreeGrafter"/>
</dbReference>
<dbReference type="OrthoDB" id="2399148at2759"/>
<evidence type="ECO:0000256" key="1">
    <source>
        <dbReference type="RuleBase" id="RU363021"/>
    </source>
</evidence>
<sequence>MLLRRLAGSGAVMAGTAVAVATGSLASPIFAEERTRREKLSIYDDPAPPVTVVEYHTELERQVGSVRKAISNVTYDTQQSLRGVVNKWIKTEQSVEAKIRELVAKDEPITPGILYVGVATLAGSVFGRYRTLPIRLFAPPAFFFVSLNFFLPKLSHNLSQYYVSIEKAHVPALTEQREHLVKCYRDALKSSESGLESIKHKTESGLQSGLQQVEKSTGLRIGNALGNAQQAAAEAKEKLV</sequence>
<dbReference type="Pfam" id="PF09769">
    <property type="entry name" value="ApoO"/>
    <property type="match status" value="1"/>
</dbReference>
<dbReference type="GO" id="GO:0061617">
    <property type="term" value="C:MICOS complex"/>
    <property type="evidence" value="ECO:0007669"/>
    <property type="project" value="UniProtKB-UniRule"/>
</dbReference>
<dbReference type="InterPro" id="IPR019166">
    <property type="entry name" value="MIC26/MIC27"/>
</dbReference>
<evidence type="ECO:0000313" key="2">
    <source>
        <dbReference type="EMBL" id="KDN39835.1"/>
    </source>
</evidence>
<dbReference type="STRING" id="1037660.A0A066VMS1"/>
<keyword evidence="1" id="KW-0999">Mitochondrion inner membrane</keyword>
<dbReference type="PANTHER" id="PTHR28268:SF1">
    <property type="entry name" value="MICOS SUBUNIT MIC26"/>
    <property type="match status" value="1"/>
</dbReference>
<dbReference type="Proteomes" id="UP000027361">
    <property type="component" value="Unassembled WGS sequence"/>
</dbReference>
<dbReference type="PANTHER" id="PTHR28268">
    <property type="entry name" value="MICOS SUBUNIT MIC26"/>
    <property type="match status" value="1"/>
</dbReference>
<comment type="caution">
    <text evidence="2">The sequence shown here is derived from an EMBL/GenBank/DDBJ whole genome shotgun (WGS) entry which is preliminary data.</text>
</comment>
<keyword evidence="1" id="KW-0472">Membrane</keyword>
<proteinExistence type="predicted"/>
<dbReference type="OMA" id="KWIGVEH"/>
<accession>A0A066VMS1</accession>
<organism evidence="2 3">
    <name type="scientific">Tilletiaria anomala (strain ATCC 24038 / CBS 436.72 / UBC 951)</name>
    <dbReference type="NCBI Taxonomy" id="1037660"/>
    <lineage>
        <taxon>Eukaryota</taxon>
        <taxon>Fungi</taxon>
        <taxon>Dikarya</taxon>
        <taxon>Basidiomycota</taxon>
        <taxon>Ustilaginomycotina</taxon>
        <taxon>Exobasidiomycetes</taxon>
        <taxon>Georgefischeriales</taxon>
        <taxon>Tilletiariaceae</taxon>
        <taxon>Tilletiaria</taxon>
    </lineage>
</organism>
<keyword evidence="3" id="KW-1185">Reference proteome</keyword>
<protein>
    <recommendedName>
        <fullName evidence="1">MICOS complex subunit</fullName>
    </recommendedName>
</protein>
<dbReference type="EMBL" id="JMSN01000099">
    <property type="protein sequence ID" value="KDN39835.1"/>
    <property type="molecule type" value="Genomic_DNA"/>
</dbReference>
<reference evidence="2 3" key="1">
    <citation type="submission" date="2014-05" db="EMBL/GenBank/DDBJ databases">
        <title>Draft genome sequence of a rare smut relative, Tilletiaria anomala UBC 951.</title>
        <authorList>
            <consortium name="DOE Joint Genome Institute"/>
            <person name="Toome M."/>
            <person name="Kuo A."/>
            <person name="Henrissat B."/>
            <person name="Lipzen A."/>
            <person name="Tritt A."/>
            <person name="Yoshinaga Y."/>
            <person name="Zane M."/>
            <person name="Barry K."/>
            <person name="Grigoriev I.V."/>
            <person name="Spatafora J.W."/>
            <person name="Aimea M.C."/>
        </authorList>
    </citation>
    <scope>NUCLEOTIDE SEQUENCE [LARGE SCALE GENOMIC DNA]</scope>
    <source>
        <strain evidence="2 3">UBC 951</strain>
    </source>
</reference>
<dbReference type="RefSeq" id="XP_013241168.1">
    <property type="nucleotide sequence ID" value="XM_013385714.1"/>
</dbReference>
<dbReference type="HOGENOM" id="CLU_072130_0_0_1"/>
<comment type="function">
    <text evidence="1">Component of the MICOS complex, a large protein complex of the mitochondrial inner membrane that plays crucial roles in the maintenance of crista junctions, inner membrane architecture, and formation of contact sites to the outer membrane.</text>
</comment>
<dbReference type="FunCoup" id="A0A066VMS1">
    <property type="interactions" value="26"/>
</dbReference>
<evidence type="ECO:0000313" key="3">
    <source>
        <dbReference type="Proteomes" id="UP000027361"/>
    </source>
</evidence>